<dbReference type="AlphaFoldDB" id="A0A4U8QQ76"/>
<name>A0A4U8QQ76_9FIRM</name>
<dbReference type="SUPFAM" id="SSF51726">
    <property type="entry name" value="UROD/MetE-like"/>
    <property type="match status" value="1"/>
</dbReference>
<evidence type="ECO:0000313" key="3">
    <source>
        <dbReference type="Proteomes" id="UP000306509"/>
    </source>
</evidence>
<dbReference type="RefSeq" id="WP_138001735.1">
    <property type="nucleotide sequence ID" value="NZ_QGQD01000012.1"/>
</dbReference>
<dbReference type="Proteomes" id="UP000306509">
    <property type="component" value="Unassembled WGS sequence"/>
</dbReference>
<dbReference type="Pfam" id="PF01208">
    <property type="entry name" value="URO-D"/>
    <property type="match status" value="1"/>
</dbReference>
<dbReference type="InterPro" id="IPR000257">
    <property type="entry name" value="Uroporphyrinogen_deCOase"/>
</dbReference>
<dbReference type="GO" id="GO:0006779">
    <property type="term" value="P:porphyrin-containing compound biosynthetic process"/>
    <property type="evidence" value="ECO:0007669"/>
    <property type="project" value="InterPro"/>
</dbReference>
<protein>
    <submittedName>
        <fullName evidence="2">Methylcobalamin:coenzyme M methyltransferase</fullName>
    </submittedName>
</protein>
<dbReference type="GO" id="GO:0008168">
    <property type="term" value="F:methyltransferase activity"/>
    <property type="evidence" value="ECO:0007669"/>
    <property type="project" value="UniProtKB-KW"/>
</dbReference>
<keyword evidence="3" id="KW-1185">Reference proteome</keyword>
<dbReference type="Gene3D" id="3.20.20.210">
    <property type="match status" value="1"/>
</dbReference>
<accession>A0A4U8QQ76</accession>
<reference evidence="2 3" key="1">
    <citation type="journal article" date="2019" name="Anaerobe">
        <title>Detection of Robinsoniella peoriensis in multiple bone samples of a trauma patient.</title>
        <authorList>
            <person name="Schrottner P."/>
            <person name="Hartwich K."/>
            <person name="Bunk B."/>
            <person name="Schober I."/>
            <person name="Helbig S."/>
            <person name="Rudolph W.W."/>
            <person name="Gunzer F."/>
        </authorList>
    </citation>
    <scope>NUCLEOTIDE SEQUENCE [LARGE SCALE GENOMIC DNA]</scope>
    <source>
        <strain evidence="2 3">DSM 106044</strain>
    </source>
</reference>
<dbReference type="GO" id="GO:0032259">
    <property type="term" value="P:methylation"/>
    <property type="evidence" value="ECO:0007669"/>
    <property type="project" value="UniProtKB-KW"/>
</dbReference>
<feature type="domain" description="Uroporphyrinogen decarboxylase (URO-D)" evidence="1">
    <location>
        <begin position="191"/>
        <end position="380"/>
    </location>
</feature>
<sequence>MTAAERMFKTLNFEKMDGGGAFAETFFPWDLSVDRWVQEGLPEKFTSSYLYPMPKERYMRYFNDLMTEHVYEYEQFLGYDGVKRMSFCIPFKGFDEKILEDNEEYILKMDEDGWQRAYYKKRSLVKEIKPVVDGEEAWERLKENTLREIEKYCTDENLQRTYGKYKEGHERGDFSIRFRASGFFWTPRELMGVEEQLMAFYEMPELLHEINDFILEIYLHFFDKIFDIIKPDVLLFPEDLSGANGPMISPGMFDEFVGSYYEKLIPFLKKKGVKNVFVDTDGDFRQLIPNFRKAGVDGFLPMDVNAGMDIVKVREEFPDIKFIGAYNKLVIAEGEEAIDREFQRLLPVIRQGGYVPGADHQVAPSTSFQNYMYYIKRLKEVMQQAGADSKKVSESCG</sequence>
<dbReference type="EMBL" id="QGQD01000012">
    <property type="protein sequence ID" value="TLD02586.1"/>
    <property type="molecule type" value="Genomic_DNA"/>
</dbReference>
<dbReference type="InterPro" id="IPR038071">
    <property type="entry name" value="UROD/MetE-like_sf"/>
</dbReference>
<gene>
    <name evidence="2" type="ORF">DSM106044_00565</name>
</gene>
<comment type="caution">
    <text evidence="2">The sequence shown here is derived from an EMBL/GenBank/DDBJ whole genome shotgun (WGS) entry which is preliminary data.</text>
</comment>
<dbReference type="GO" id="GO:0004853">
    <property type="term" value="F:uroporphyrinogen decarboxylase activity"/>
    <property type="evidence" value="ECO:0007669"/>
    <property type="project" value="InterPro"/>
</dbReference>
<keyword evidence="2" id="KW-0808">Transferase</keyword>
<dbReference type="STRING" id="180332.GCA_000797495_00840"/>
<evidence type="ECO:0000313" key="2">
    <source>
        <dbReference type="EMBL" id="TLD02586.1"/>
    </source>
</evidence>
<evidence type="ECO:0000259" key="1">
    <source>
        <dbReference type="Pfam" id="PF01208"/>
    </source>
</evidence>
<organism evidence="2 3">
    <name type="scientific">Robinsoniella peoriensis</name>
    <dbReference type="NCBI Taxonomy" id="180332"/>
    <lineage>
        <taxon>Bacteria</taxon>
        <taxon>Bacillati</taxon>
        <taxon>Bacillota</taxon>
        <taxon>Clostridia</taxon>
        <taxon>Lachnospirales</taxon>
        <taxon>Lachnospiraceae</taxon>
        <taxon>Robinsoniella</taxon>
    </lineage>
</organism>
<keyword evidence="2" id="KW-0489">Methyltransferase</keyword>
<proteinExistence type="predicted"/>